<evidence type="ECO:0000256" key="4">
    <source>
        <dbReference type="ARBA" id="ARBA00022840"/>
    </source>
</evidence>
<evidence type="ECO:0000256" key="6">
    <source>
        <dbReference type="ARBA" id="ARBA00023268"/>
    </source>
</evidence>
<dbReference type="Gene3D" id="1.20.120.330">
    <property type="entry name" value="Nucleotidyltransferases domain 2"/>
    <property type="match status" value="2"/>
</dbReference>
<dbReference type="Gene3D" id="3.30.460.10">
    <property type="entry name" value="Beta Polymerase, domain 2"/>
    <property type="match status" value="2"/>
</dbReference>
<feature type="domain" description="Glutamate-ammonia ligase adenylyltransferase repeated" evidence="7">
    <location>
        <begin position="42"/>
        <end position="275"/>
    </location>
</feature>
<keyword evidence="6" id="KW-0511">Multifunctional enzyme</keyword>
<dbReference type="AlphaFoldDB" id="A0A8J3H4X6"/>
<dbReference type="PANTHER" id="PTHR30621:SF0">
    <property type="entry name" value="BIFUNCTIONAL GLUTAMINE SYNTHETASE ADENYLYLTRANSFERASE_ADENYLYL-REMOVING ENZYME"/>
    <property type="match status" value="1"/>
</dbReference>
<accession>A0A8J3H4X6</accession>
<evidence type="ECO:0000313" key="10">
    <source>
        <dbReference type="Proteomes" id="UP000611500"/>
    </source>
</evidence>
<keyword evidence="2 9" id="KW-0548">Nucleotidyltransferase</keyword>
<evidence type="ECO:0000256" key="1">
    <source>
        <dbReference type="ARBA" id="ARBA00022679"/>
    </source>
</evidence>
<dbReference type="SUPFAM" id="SSF81593">
    <property type="entry name" value="Nucleotidyltransferase substrate binding subunit/domain"/>
    <property type="match status" value="2"/>
</dbReference>
<evidence type="ECO:0000313" key="9">
    <source>
        <dbReference type="EMBL" id="GHG79979.1"/>
    </source>
</evidence>
<keyword evidence="1" id="KW-0808">Transferase</keyword>
<dbReference type="SUPFAM" id="SSF81301">
    <property type="entry name" value="Nucleotidyltransferase"/>
    <property type="match status" value="2"/>
</dbReference>
<gene>
    <name evidence="9" type="primary">glnE</name>
    <name evidence="9" type="ORF">GCM10010961_02600</name>
</gene>
<dbReference type="InterPro" id="IPR023057">
    <property type="entry name" value="GlnE"/>
</dbReference>
<dbReference type="Pfam" id="PF03710">
    <property type="entry name" value="GlnE"/>
    <property type="match status" value="2"/>
</dbReference>
<dbReference type="EMBL" id="BNAP01000001">
    <property type="protein sequence ID" value="GHG79979.1"/>
    <property type="molecule type" value="Genomic_DNA"/>
</dbReference>
<dbReference type="Proteomes" id="UP000611500">
    <property type="component" value="Unassembled WGS sequence"/>
</dbReference>
<evidence type="ECO:0000259" key="8">
    <source>
        <dbReference type="Pfam" id="PF08335"/>
    </source>
</evidence>
<dbReference type="InterPro" id="IPR005190">
    <property type="entry name" value="GlnE_rpt_dom"/>
</dbReference>
<dbReference type="RefSeq" id="WP_051312114.1">
    <property type="nucleotide sequence ID" value="NZ_BNAP01000001.1"/>
</dbReference>
<keyword evidence="3" id="KW-0547">Nucleotide-binding</keyword>
<protein>
    <submittedName>
        <fullName evidence="9">Glutamate-ammonia-ligase adenylyltransferase</fullName>
    </submittedName>
</protein>
<evidence type="ECO:0000256" key="3">
    <source>
        <dbReference type="ARBA" id="ARBA00022741"/>
    </source>
</evidence>
<evidence type="ECO:0000259" key="7">
    <source>
        <dbReference type="Pfam" id="PF03710"/>
    </source>
</evidence>
<keyword evidence="5" id="KW-0460">Magnesium</keyword>
<proteinExistence type="predicted"/>
<dbReference type="InterPro" id="IPR043519">
    <property type="entry name" value="NT_sf"/>
</dbReference>
<dbReference type="GO" id="GO:0008882">
    <property type="term" value="F:[glutamate-ammonia-ligase] adenylyltransferase activity"/>
    <property type="evidence" value="ECO:0007669"/>
    <property type="project" value="InterPro"/>
</dbReference>
<sequence>MTNPLNIARLPRPFDPALGEETRATLPGVTGDHARLIAGAGGTSPYLKGLITREAAWLEAALDDPEAAAAAVLEECRELAPDQLKAGLRQAKRRVALITALADLAGAWPLEQVTGLLTDFAGLACDLALKAEIAALIRRGKLPGQGPEDVAEAAGLTVLAMGKMGAHELNYSSDIDLICLFDETRYGLDEYQEARASLIRATRNMAALLSDKTADGYVFRTDLRLRPDPSVTPVCISMAAAETYYESLGRTWERAAYIKARPCAGDLVAGERFLQTLRPFVWRRHLDFAAIQDAHDMRLRIRANKGTGGPIVVPGHDMKLGRGGIREIEFFTQTRQLIAGGRDPDLRLRGTVEGLAALAGKGWVEPEIARELTDHYRAHREVEHRIQMIHDAQTHRMPATEDGIERIACLMGMSQQELRNQVADRLARVHALTEDFFAPDAVPEPEAEEEAAEGLDTSIMARWPGYPALRSQRAQHIFDRLKPDLLARMAHTAKPEETLLAFDGFLSGLPAGVQVFSLFEANPQLIDLLIDIAGTSHALAQYLSRNSSVFDAVIGGAFFSDWPGEAALRAELEARLAAETDYETQLDAARRWMKEWRFRIGVHLLRGLIPADRAGGQYAELAGAVIAAVTPLVIRQFAAKHGTPPGRGAAVLGMGSLGARRLNANSDLDLIVIYDPQEAEMSDGPRPLAVRPYYARLTQALVTALSAPMAEGRLYEVDMRLRPSGSQGPVATSWASFTHYQRQEAWSWEHLALTRARVVAGDAELGRDIEAFRREIVGGPHDRAGLIADVAEMRERIAAAKVPAGLWDAKTGAGRMLDLELVAQTGALLSGSATRDVASGLKGAVAVNWLSAEAALVLERAYELCWSVNTAARLISSDGIRDEVLGEGAAAFLCRATGSETLDGLRQRLAHGYERAAAVIDAAMVGERDDDGVPGAGDDSISKGSAA</sequence>
<dbReference type="GO" id="GO:0005829">
    <property type="term" value="C:cytosol"/>
    <property type="evidence" value="ECO:0007669"/>
    <property type="project" value="TreeGrafter"/>
</dbReference>
<feature type="domain" description="Glutamate-ammonia ligase adenylyltransferase repeated" evidence="7">
    <location>
        <begin position="528"/>
        <end position="769"/>
    </location>
</feature>
<evidence type="ECO:0000256" key="2">
    <source>
        <dbReference type="ARBA" id="ARBA00022695"/>
    </source>
</evidence>
<reference evidence="9" key="2">
    <citation type="submission" date="2020-09" db="EMBL/GenBank/DDBJ databases">
        <authorList>
            <person name="Sun Q."/>
            <person name="Zhou Y."/>
        </authorList>
    </citation>
    <scope>NUCLEOTIDE SEQUENCE</scope>
    <source>
        <strain evidence="9">CGMCC 1.7081</strain>
    </source>
</reference>
<dbReference type="Pfam" id="PF08335">
    <property type="entry name" value="GlnD_UR_UTase"/>
    <property type="match status" value="1"/>
</dbReference>
<dbReference type="GO" id="GO:0000820">
    <property type="term" value="P:regulation of glutamine family amino acid metabolic process"/>
    <property type="evidence" value="ECO:0007669"/>
    <property type="project" value="TreeGrafter"/>
</dbReference>
<keyword evidence="4" id="KW-0067">ATP-binding</keyword>
<feature type="domain" description="PII-uridylyltransferase/Glutamine-synthetase adenylyltransferase" evidence="8">
    <location>
        <begin position="308"/>
        <end position="437"/>
    </location>
</feature>
<comment type="caution">
    <text evidence="9">The sequence shown here is derived from an EMBL/GenBank/DDBJ whole genome shotgun (WGS) entry which is preliminary data.</text>
</comment>
<dbReference type="InterPro" id="IPR013546">
    <property type="entry name" value="PII_UdlTrfase/GS_AdlTrfase"/>
</dbReference>
<name>A0A8J3H4X6_9RHOB</name>
<keyword evidence="10" id="KW-1185">Reference proteome</keyword>
<dbReference type="GO" id="GO:0005524">
    <property type="term" value="F:ATP binding"/>
    <property type="evidence" value="ECO:0007669"/>
    <property type="project" value="UniProtKB-KW"/>
</dbReference>
<reference evidence="9" key="1">
    <citation type="journal article" date="2014" name="Int. J. Syst. Evol. Microbiol.">
        <title>Complete genome sequence of Corynebacterium casei LMG S-19264T (=DSM 44701T), isolated from a smear-ripened cheese.</title>
        <authorList>
            <consortium name="US DOE Joint Genome Institute (JGI-PGF)"/>
            <person name="Walter F."/>
            <person name="Albersmeier A."/>
            <person name="Kalinowski J."/>
            <person name="Ruckert C."/>
        </authorList>
    </citation>
    <scope>NUCLEOTIDE SEQUENCE</scope>
    <source>
        <strain evidence="9">CGMCC 1.7081</strain>
    </source>
</reference>
<organism evidence="9 10">
    <name type="scientific">Pseudodonghicola xiamenensis</name>
    <dbReference type="NCBI Taxonomy" id="337702"/>
    <lineage>
        <taxon>Bacteria</taxon>
        <taxon>Pseudomonadati</taxon>
        <taxon>Pseudomonadota</taxon>
        <taxon>Alphaproteobacteria</taxon>
        <taxon>Rhodobacterales</taxon>
        <taxon>Paracoccaceae</taxon>
        <taxon>Pseudodonghicola</taxon>
    </lineage>
</organism>
<dbReference type="CDD" id="cd05401">
    <property type="entry name" value="NT_GlnE_GlnD_like"/>
    <property type="match status" value="2"/>
</dbReference>
<dbReference type="PANTHER" id="PTHR30621">
    <property type="entry name" value="GLUTAMINE SYNTHETASE ADENYLYLTRANSFERASE"/>
    <property type="match status" value="1"/>
</dbReference>
<evidence type="ECO:0000256" key="5">
    <source>
        <dbReference type="ARBA" id="ARBA00022842"/>
    </source>
</evidence>